<accession>A0A2N1JBP2</accession>
<keyword evidence="2" id="KW-1185">Reference proteome</keyword>
<dbReference type="AlphaFoldDB" id="A0A2N1JBP2"/>
<dbReference type="EMBL" id="KZ454990">
    <property type="protein sequence ID" value="PKI83967.1"/>
    <property type="molecule type" value="Genomic_DNA"/>
</dbReference>
<protein>
    <submittedName>
        <fullName evidence="1">Uncharacterized protein</fullName>
    </submittedName>
</protein>
<reference evidence="1 2" key="1">
    <citation type="submission" date="2017-10" db="EMBL/GenBank/DDBJ databases">
        <title>A novel species of cold-tolerant Malassezia isolated from bats.</title>
        <authorList>
            <person name="Lorch J.M."/>
            <person name="Palmer J.M."/>
            <person name="Vanderwolf K.J."/>
            <person name="Schmidt K.Z."/>
            <person name="Verant M.L."/>
            <person name="Weller T.J."/>
            <person name="Blehert D.S."/>
        </authorList>
    </citation>
    <scope>NUCLEOTIDE SEQUENCE [LARGE SCALE GENOMIC DNA]</scope>
    <source>
        <strain evidence="1 2">NWHC:44797-103</strain>
    </source>
</reference>
<gene>
    <name evidence="1" type="ORF">MVES_001869</name>
</gene>
<evidence type="ECO:0000313" key="1">
    <source>
        <dbReference type="EMBL" id="PKI83967.1"/>
    </source>
</evidence>
<organism evidence="1 2">
    <name type="scientific">Malassezia vespertilionis</name>
    <dbReference type="NCBI Taxonomy" id="2020962"/>
    <lineage>
        <taxon>Eukaryota</taxon>
        <taxon>Fungi</taxon>
        <taxon>Dikarya</taxon>
        <taxon>Basidiomycota</taxon>
        <taxon>Ustilaginomycotina</taxon>
        <taxon>Malasseziomycetes</taxon>
        <taxon>Malasseziales</taxon>
        <taxon>Malasseziaceae</taxon>
        <taxon>Malassezia</taxon>
    </lineage>
</organism>
<sequence length="62" mass="6837">MSDASSETEWSERLETSVSDLNASAVRDSQMFVHAEVRERYLKGIGDLFVPASSTEGAKETQ</sequence>
<proteinExistence type="predicted"/>
<evidence type="ECO:0000313" key="2">
    <source>
        <dbReference type="Proteomes" id="UP000232875"/>
    </source>
</evidence>
<dbReference type="Proteomes" id="UP000232875">
    <property type="component" value="Unassembled WGS sequence"/>
</dbReference>
<name>A0A2N1JBP2_9BASI</name>